<dbReference type="Proteomes" id="UP000663887">
    <property type="component" value="Unassembled WGS sequence"/>
</dbReference>
<sequence length="206" mass="22608">MAGKGEEKDQAMIDLAQRMMKMMDDFNTASSSKVQFKALKPSVYSIDDAISFEDFLTKFEKYCSIKFGTNDEDSWSSALGELLIGEIKNAYINMSGGNVKYRKLKELLLKRCNLPGHFANVCPNARVAIAPPQSAGTVAIPNQIVSPPQQLNNNLMCIGCGKSGAEFHLLPKCPVMIAWWGNAPTVRANSSRVAAIEEARIDESLN</sequence>
<dbReference type="AlphaFoldDB" id="A0A820BZC2"/>
<evidence type="ECO:0000313" key="2">
    <source>
        <dbReference type="EMBL" id="CAF4200547.1"/>
    </source>
</evidence>
<organism evidence="2 3">
    <name type="scientific">Rotaria magnacalcarata</name>
    <dbReference type="NCBI Taxonomy" id="392030"/>
    <lineage>
        <taxon>Eukaryota</taxon>
        <taxon>Metazoa</taxon>
        <taxon>Spiralia</taxon>
        <taxon>Gnathifera</taxon>
        <taxon>Rotifera</taxon>
        <taxon>Eurotatoria</taxon>
        <taxon>Bdelloidea</taxon>
        <taxon>Philodinida</taxon>
        <taxon>Philodinidae</taxon>
        <taxon>Rotaria</taxon>
    </lineage>
</organism>
<dbReference type="Proteomes" id="UP000663842">
    <property type="component" value="Unassembled WGS sequence"/>
</dbReference>
<dbReference type="EMBL" id="CAJOBF010006240">
    <property type="protein sequence ID" value="CAF4200547.1"/>
    <property type="molecule type" value="Genomic_DNA"/>
</dbReference>
<dbReference type="EMBL" id="CAJNRG010007521">
    <property type="protein sequence ID" value="CAF2095798.1"/>
    <property type="molecule type" value="Genomic_DNA"/>
</dbReference>
<proteinExistence type="predicted"/>
<name>A0A820BZC2_9BILA</name>
<evidence type="ECO:0000313" key="1">
    <source>
        <dbReference type="EMBL" id="CAF2095798.1"/>
    </source>
</evidence>
<gene>
    <name evidence="2" type="ORF">UXM345_LOCUS27979</name>
    <name evidence="1" type="ORF">XDN619_LOCUS17673</name>
</gene>
<evidence type="ECO:0000313" key="3">
    <source>
        <dbReference type="Proteomes" id="UP000663842"/>
    </source>
</evidence>
<accession>A0A820BZC2</accession>
<comment type="caution">
    <text evidence="2">The sequence shown here is derived from an EMBL/GenBank/DDBJ whole genome shotgun (WGS) entry which is preliminary data.</text>
</comment>
<protein>
    <submittedName>
        <fullName evidence="2">Uncharacterized protein</fullName>
    </submittedName>
</protein>
<reference evidence="2" key="1">
    <citation type="submission" date="2021-02" db="EMBL/GenBank/DDBJ databases">
        <authorList>
            <person name="Nowell W R."/>
        </authorList>
    </citation>
    <scope>NUCLEOTIDE SEQUENCE</scope>
</reference>